<dbReference type="InterPro" id="IPR012340">
    <property type="entry name" value="NA-bd_OB-fold"/>
</dbReference>
<reference evidence="1" key="1">
    <citation type="journal article" date="2021" name="Nat. Commun.">
        <title>Genetic determinants of endophytism in the Arabidopsis root mycobiome.</title>
        <authorList>
            <person name="Mesny F."/>
            <person name="Miyauchi S."/>
            <person name="Thiergart T."/>
            <person name="Pickel B."/>
            <person name="Atanasova L."/>
            <person name="Karlsson M."/>
            <person name="Huettel B."/>
            <person name="Barry K.W."/>
            <person name="Haridas S."/>
            <person name="Chen C."/>
            <person name="Bauer D."/>
            <person name="Andreopoulos W."/>
            <person name="Pangilinan J."/>
            <person name="LaButti K."/>
            <person name="Riley R."/>
            <person name="Lipzen A."/>
            <person name="Clum A."/>
            <person name="Drula E."/>
            <person name="Henrissat B."/>
            <person name="Kohler A."/>
            <person name="Grigoriev I.V."/>
            <person name="Martin F.M."/>
            <person name="Hacquard S."/>
        </authorList>
    </citation>
    <scope>NUCLEOTIDE SEQUENCE</scope>
    <source>
        <strain evidence="1">MPI-CAGE-CH-0243</strain>
    </source>
</reference>
<dbReference type="Pfam" id="PF12658">
    <property type="entry name" value="Ten1"/>
    <property type="match status" value="1"/>
</dbReference>
<sequence length="121" mass="13389">MSTGPVASSLVLLSDLESCKPGTKVRFLGCVDEYVTKTATLKLKHNFPVETTPKFAYVSVDHVLETVKHDTMDIGAWLNIIGYIERSKTNRVYVQAVTIWDAGNINLEAYQKAVEARKDAG</sequence>
<evidence type="ECO:0000313" key="1">
    <source>
        <dbReference type="EMBL" id="KAH7130523.1"/>
    </source>
</evidence>
<organism evidence="1 2">
    <name type="scientific">Dendryphion nanum</name>
    <dbReference type="NCBI Taxonomy" id="256645"/>
    <lineage>
        <taxon>Eukaryota</taxon>
        <taxon>Fungi</taxon>
        <taxon>Dikarya</taxon>
        <taxon>Ascomycota</taxon>
        <taxon>Pezizomycotina</taxon>
        <taxon>Dothideomycetes</taxon>
        <taxon>Pleosporomycetidae</taxon>
        <taxon>Pleosporales</taxon>
        <taxon>Torulaceae</taxon>
        <taxon>Dendryphion</taxon>
    </lineage>
</organism>
<gene>
    <name evidence="1" type="ORF">B0J11DRAFT_548828</name>
</gene>
<name>A0A9P9E439_9PLEO</name>
<dbReference type="Gene3D" id="2.40.50.140">
    <property type="entry name" value="Nucleic acid-binding proteins"/>
    <property type="match status" value="1"/>
</dbReference>
<dbReference type="EMBL" id="JAGMWT010000004">
    <property type="protein sequence ID" value="KAH7130523.1"/>
    <property type="molecule type" value="Genomic_DNA"/>
</dbReference>
<dbReference type="Proteomes" id="UP000700596">
    <property type="component" value="Unassembled WGS sequence"/>
</dbReference>
<protein>
    <submittedName>
        <fullName evidence="1">CST complex subunit Ten1</fullName>
    </submittedName>
</protein>
<dbReference type="InterPro" id="IPR024222">
    <property type="entry name" value="Ten1_fungal"/>
</dbReference>
<dbReference type="OrthoDB" id="5275361at2759"/>
<dbReference type="GO" id="GO:1990879">
    <property type="term" value="C:CST complex"/>
    <property type="evidence" value="ECO:0007669"/>
    <property type="project" value="InterPro"/>
</dbReference>
<dbReference type="GO" id="GO:0043047">
    <property type="term" value="F:single-stranded telomeric DNA binding"/>
    <property type="evidence" value="ECO:0007669"/>
    <property type="project" value="InterPro"/>
</dbReference>
<dbReference type="AlphaFoldDB" id="A0A9P9E439"/>
<accession>A0A9P9E439</accession>
<keyword evidence="2" id="KW-1185">Reference proteome</keyword>
<proteinExistence type="predicted"/>
<dbReference type="GO" id="GO:0016233">
    <property type="term" value="P:telomere capping"/>
    <property type="evidence" value="ECO:0007669"/>
    <property type="project" value="InterPro"/>
</dbReference>
<comment type="caution">
    <text evidence="1">The sequence shown here is derived from an EMBL/GenBank/DDBJ whole genome shotgun (WGS) entry which is preliminary data.</text>
</comment>
<evidence type="ECO:0000313" key="2">
    <source>
        <dbReference type="Proteomes" id="UP000700596"/>
    </source>
</evidence>